<dbReference type="InterPro" id="IPR002698">
    <property type="entry name" value="FTHF_cligase"/>
</dbReference>
<dbReference type="SUPFAM" id="SSF100950">
    <property type="entry name" value="NagB/RpiA/CoA transferase-like"/>
    <property type="match status" value="1"/>
</dbReference>
<comment type="similarity">
    <text evidence="1 4">Belongs to the 5-formyltetrahydrofolate cyclo-ligase family.</text>
</comment>
<dbReference type="EMBL" id="BNJR01000004">
    <property type="protein sequence ID" value="GHP12888.1"/>
    <property type="molecule type" value="Genomic_DNA"/>
</dbReference>
<accession>A0ABQ3VVH8</accession>
<dbReference type="PANTHER" id="PTHR23407">
    <property type="entry name" value="ATPASE INHIBITOR/5-FORMYLTETRAHYDROFOLATE CYCLO-LIGASE"/>
    <property type="match status" value="1"/>
</dbReference>
<evidence type="ECO:0000256" key="2">
    <source>
        <dbReference type="ARBA" id="ARBA00022741"/>
    </source>
</evidence>
<comment type="cofactor">
    <cofactor evidence="4">
        <name>Mg(2+)</name>
        <dbReference type="ChEBI" id="CHEBI:18420"/>
    </cofactor>
</comment>
<dbReference type="PIRSF" id="PIRSF006806">
    <property type="entry name" value="FTHF_cligase"/>
    <property type="match status" value="1"/>
</dbReference>
<keyword evidence="4" id="KW-0460">Magnesium</keyword>
<dbReference type="InterPro" id="IPR024185">
    <property type="entry name" value="FTHF_cligase-like_sf"/>
</dbReference>
<dbReference type="Pfam" id="PF01812">
    <property type="entry name" value="5-FTHF_cyc-lig"/>
    <property type="match status" value="1"/>
</dbReference>
<dbReference type="NCBIfam" id="TIGR02727">
    <property type="entry name" value="MTHFS_bact"/>
    <property type="match status" value="1"/>
</dbReference>
<dbReference type="Gene3D" id="3.40.50.10420">
    <property type="entry name" value="NagB/RpiA/CoA transferase-like"/>
    <property type="match status" value="1"/>
</dbReference>
<dbReference type="PANTHER" id="PTHR23407:SF1">
    <property type="entry name" value="5-FORMYLTETRAHYDROFOLATE CYCLO-LIGASE"/>
    <property type="match status" value="1"/>
</dbReference>
<evidence type="ECO:0000313" key="6">
    <source>
        <dbReference type="Proteomes" id="UP000604765"/>
    </source>
</evidence>
<protein>
    <recommendedName>
        <fullName evidence="4">5-formyltetrahydrofolate cyclo-ligase</fullName>
        <ecNumber evidence="4">6.3.3.2</ecNumber>
    </recommendedName>
</protein>
<dbReference type="InterPro" id="IPR037171">
    <property type="entry name" value="NagB/RpiA_transferase-like"/>
</dbReference>
<gene>
    <name evidence="5" type="ORF">YK48G_03130</name>
</gene>
<keyword evidence="3 4" id="KW-0067">ATP-binding</keyword>
<dbReference type="EC" id="6.3.3.2" evidence="4"/>
<evidence type="ECO:0000256" key="4">
    <source>
        <dbReference type="RuleBase" id="RU361279"/>
    </source>
</evidence>
<keyword evidence="4" id="KW-0479">Metal-binding</keyword>
<sequence length="184" mass="20558">MSEPKLSKAQLRAVQQHKLQVFFEQSTADAIINQLYRQLFADPDYLNSQLIGVTLSMAGELNTAPIISYSKQQHKQIAVPRTLPKRQMEFVLLEADTQFVTTPFGTTEPKGGHVVDKTSLDALIVPGLAFAKNHYRVGFGGGFYDRYLAGFSGKSISLALPPQLYETPIWPTEAHDMLIDKLIY</sequence>
<keyword evidence="6" id="KW-1185">Reference proteome</keyword>
<dbReference type="Proteomes" id="UP000604765">
    <property type="component" value="Unassembled WGS sequence"/>
</dbReference>
<organism evidence="5 6">
    <name type="scientific">Lentilactobacillus fungorum</name>
    <dbReference type="NCBI Taxonomy" id="2201250"/>
    <lineage>
        <taxon>Bacteria</taxon>
        <taxon>Bacillati</taxon>
        <taxon>Bacillota</taxon>
        <taxon>Bacilli</taxon>
        <taxon>Lactobacillales</taxon>
        <taxon>Lactobacillaceae</taxon>
        <taxon>Lentilactobacillus</taxon>
    </lineage>
</organism>
<evidence type="ECO:0000313" key="5">
    <source>
        <dbReference type="EMBL" id="GHP12888.1"/>
    </source>
</evidence>
<name>A0ABQ3VVH8_9LACO</name>
<reference evidence="5 6" key="1">
    <citation type="journal article" date="2021" name="Int. J. Syst. Evol. Microbiol.">
        <title>Lentilactobacillus fungorum sp. nov., isolated from spent mushroom substrates.</title>
        <authorList>
            <person name="Tohno M."/>
            <person name="Tanizawa Y."/>
            <person name="Kojima Y."/>
            <person name="Sakamoto M."/>
            <person name="Ohkuma M."/>
            <person name="Kobayashi H."/>
        </authorList>
    </citation>
    <scope>NUCLEOTIDE SEQUENCE [LARGE SCALE GENOMIC DNA]</scope>
    <source>
        <strain evidence="5 6">YK48G</strain>
    </source>
</reference>
<dbReference type="RefSeq" id="WP_203628942.1">
    <property type="nucleotide sequence ID" value="NZ_BNJR01000004.1"/>
</dbReference>
<evidence type="ECO:0000256" key="3">
    <source>
        <dbReference type="ARBA" id="ARBA00022840"/>
    </source>
</evidence>
<comment type="caution">
    <text evidence="5">The sequence shown here is derived from an EMBL/GenBank/DDBJ whole genome shotgun (WGS) entry which is preliminary data.</text>
</comment>
<comment type="catalytic activity">
    <reaction evidence="4">
        <text>(6S)-5-formyl-5,6,7,8-tetrahydrofolate + ATP = (6R)-5,10-methenyltetrahydrofolate + ADP + phosphate</text>
        <dbReference type="Rhea" id="RHEA:10488"/>
        <dbReference type="ChEBI" id="CHEBI:30616"/>
        <dbReference type="ChEBI" id="CHEBI:43474"/>
        <dbReference type="ChEBI" id="CHEBI:57455"/>
        <dbReference type="ChEBI" id="CHEBI:57457"/>
        <dbReference type="ChEBI" id="CHEBI:456216"/>
        <dbReference type="EC" id="6.3.3.2"/>
    </reaction>
</comment>
<keyword evidence="2 4" id="KW-0547">Nucleotide-binding</keyword>
<proteinExistence type="inferred from homology"/>
<evidence type="ECO:0000256" key="1">
    <source>
        <dbReference type="ARBA" id="ARBA00010638"/>
    </source>
</evidence>